<organism evidence="1">
    <name type="scientific">viral metagenome</name>
    <dbReference type="NCBI Taxonomy" id="1070528"/>
    <lineage>
        <taxon>unclassified sequences</taxon>
        <taxon>metagenomes</taxon>
        <taxon>organismal metagenomes</taxon>
    </lineage>
</organism>
<evidence type="ECO:0000313" key="1">
    <source>
        <dbReference type="EMBL" id="QHU31357.1"/>
    </source>
</evidence>
<sequence length="198" mass="22796">MSYNEAELQDLDIKLTSLYNEIDKCSESSDTKLLNYNGTQTNFGNLLRDTLKLITNDCDNYITKLFNNDTVLFISGFRCSNKESISTYYNNANKLPDNVKTTDDINIYRKTALLQLLTNNSIGNFKSKIKNNDISKKLLNISQGGNRKTNTIKKLSKKTILGKERCIYAIQGDRKEYLRYKGDLIPVKDYKKLMKDKK</sequence>
<reference evidence="1" key="1">
    <citation type="journal article" date="2020" name="Nature">
        <title>Giant virus diversity and host interactions through global metagenomics.</title>
        <authorList>
            <person name="Schulz F."/>
            <person name="Roux S."/>
            <person name="Paez-Espino D."/>
            <person name="Jungbluth S."/>
            <person name="Walsh D.A."/>
            <person name="Denef V.J."/>
            <person name="McMahon K.D."/>
            <person name="Konstantinidis K.T."/>
            <person name="Eloe-Fadrosh E.A."/>
            <person name="Kyrpides N.C."/>
            <person name="Woyke T."/>
        </authorList>
    </citation>
    <scope>NUCLEOTIDE SEQUENCE</scope>
    <source>
        <strain evidence="1">GVMAG-M-3300027963-21</strain>
    </source>
</reference>
<accession>A0A6C0LLE0</accession>
<proteinExistence type="predicted"/>
<dbReference type="EMBL" id="MN740526">
    <property type="protein sequence ID" value="QHU31357.1"/>
    <property type="molecule type" value="Genomic_DNA"/>
</dbReference>
<protein>
    <submittedName>
        <fullName evidence="1">Uncharacterized protein</fullName>
    </submittedName>
</protein>
<dbReference type="AlphaFoldDB" id="A0A6C0LLE0"/>
<name>A0A6C0LLE0_9ZZZZ</name>